<keyword evidence="4" id="KW-0862">Zinc</keyword>
<dbReference type="PANTHER" id="PTHR12486">
    <property type="entry name" value="APRATAXIN-RELATED"/>
    <property type="match status" value="1"/>
</dbReference>
<reference evidence="10 11" key="1">
    <citation type="submission" date="2019-08" db="EMBL/GenBank/DDBJ databases">
        <title>The genome of the soybean aphid Biotype 1, its phylome, world population structure and adaptation to the North American continent.</title>
        <authorList>
            <person name="Giordano R."/>
            <person name="Donthu R.K."/>
            <person name="Hernandez A.G."/>
            <person name="Wright C.L."/>
            <person name="Zimin A.V."/>
        </authorList>
    </citation>
    <scope>NUCLEOTIDE SEQUENCE [LARGE SCALE GENOMIC DNA]</scope>
    <source>
        <tissue evidence="10">Whole aphids</tissue>
    </source>
</reference>
<keyword evidence="2" id="KW-0479">Metal-binding</keyword>
<dbReference type="Gene3D" id="3.30.428.10">
    <property type="entry name" value="HIT-like"/>
    <property type="match status" value="1"/>
</dbReference>
<dbReference type="PROSITE" id="PS51084">
    <property type="entry name" value="HIT_2"/>
    <property type="match status" value="1"/>
</dbReference>
<dbReference type="FunFam" id="3.30.428.10:FF:000004">
    <property type="entry name" value="aprataxin isoform X2"/>
    <property type="match status" value="1"/>
</dbReference>
<evidence type="ECO:0000256" key="4">
    <source>
        <dbReference type="ARBA" id="ARBA00022833"/>
    </source>
</evidence>
<protein>
    <recommendedName>
        <fullName evidence="9">HIT domain-containing protein</fullName>
    </recommendedName>
</protein>
<dbReference type="GO" id="GO:0033699">
    <property type="term" value="F:DNA 5'-adenosine monophosphate hydrolase activity"/>
    <property type="evidence" value="ECO:0007669"/>
    <property type="project" value="TreeGrafter"/>
</dbReference>
<dbReference type="AlphaFoldDB" id="A0A6G0T609"/>
<feature type="domain" description="HIT" evidence="9">
    <location>
        <begin position="6"/>
        <end position="113"/>
    </location>
</feature>
<comment type="caution">
    <text evidence="8">Lacks conserved residue(s) required for the propagation of feature annotation.</text>
</comment>
<dbReference type="GO" id="GO:1990165">
    <property type="term" value="F:single-strand break-containing DNA binding"/>
    <property type="evidence" value="ECO:0007669"/>
    <property type="project" value="TreeGrafter"/>
</dbReference>
<sequence length="183" mass="21551">MFNEARNNLILAMNDPSNVLYSDDFVVIIADQFPKSKHHYLVMPKEDLLDVRSLKKDHIPKLIYMEFKGLEYVMYKTGLMAQDLQVGYHAFTSMNRLHLHVLSKDFCGSDMKLNHQWNSFNTEFFIPTHKIISELQTMGRIVLPPNKKFLHQPLQCNKCDYFVNDIKVLKFHLKLFHNLPPNI</sequence>
<dbReference type="GO" id="GO:0005634">
    <property type="term" value="C:nucleus"/>
    <property type="evidence" value="ECO:0007669"/>
    <property type="project" value="UniProtKB-SubCell"/>
</dbReference>
<organism evidence="10 11">
    <name type="scientific">Aphis glycines</name>
    <name type="common">Soybean aphid</name>
    <dbReference type="NCBI Taxonomy" id="307491"/>
    <lineage>
        <taxon>Eukaryota</taxon>
        <taxon>Metazoa</taxon>
        <taxon>Ecdysozoa</taxon>
        <taxon>Arthropoda</taxon>
        <taxon>Hexapoda</taxon>
        <taxon>Insecta</taxon>
        <taxon>Pterygota</taxon>
        <taxon>Neoptera</taxon>
        <taxon>Paraneoptera</taxon>
        <taxon>Hemiptera</taxon>
        <taxon>Sternorrhyncha</taxon>
        <taxon>Aphidomorpha</taxon>
        <taxon>Aphidoidea</taxon>
        <taxon>Aphididae</taxon>
        <taxon>Aphidini</taxon>
        <taxon>Aphis</taxon>
        <taxon>Aphis</taxon>
    </lineage>
</organism>
<evidence type="ECO:0000256" key="3">
    <source>
        <dbReference type="ARBA" id="ARBA00022763"/>
    </source>
</evidence>
<proteinExistence type="predicted"/>
<name>A0A6G0T609_APHGL</name>
<gene>
    <name evidence="10" type="ORF">AGLY_013967</name>
</gene>
<evidence type="ECO:0000256" key="7">
    <source>
        <dbReference type="ARBA" id="ARBA00023242"/>
    </source>
</evidence>
<dbReference type="GO" id="GO:0003697">
    <property type="term" value="F:single-stranded DNA binding"/>
    <property type="evidence" value="ECO:0007669"/>
    <property type="project" value="TreeGrafter"/>
</dbReference>
<dbReference type="EMBL" id="VYZN01000057">
    <property type="protein sequence ID" value="KAE9525918.1"/>
    <property type="molecule type" value="Genomic_DNA"/>
</dbReference>
<evidence type="ECO:0000313" key="11">
    <source>
        <dbReference type="Proteomes" id="UP000475862"/>
    </source>
</evidence>
<dbReference type="SUPFAM" id="SSF54197">
    <property type="entry name" value="HIT-like"/>
    <property type="match status" value="1"/>
</dbReference>
<comment type="caution">
    <text evidence="10">The sequence shown here is derived from an EMBL/GenBank/DDBJ whole genome shotgun (WGS) entry which is preliminary data.</text>
</comment>
<dbReference type="GO" id="GO:0046872">
    <property type="term" value="F:metal ion binding"/>
    <property type="evidence" value="ECO:0007669"/>
    <property type="project" value="UniProtKB-KW"/>
</dbReference>
<evidence type="ECO:0000256" key="5">
    <source>
        <dbReference type="ARBA" id="ARBA00023125"/>
    </source>
</evidence>
<evidence type="ECO:0000256" key="2">
    <source>
        <dbReference type="ARBA" id="ARBA00022723"/>
    </source>
</evidence>
<dbReference type="Pfam" id="PF16278">
    <property type="entry name" value="zf-C2HE"/>
    <property type="match status" value="1"/>
</dbReference>
<dbReference type="GO" id="GO:0030983">
    <property type="term" value="F:mismatched DNA binding"/>
    <property type="evidence" value="ECO:0007669"/>
    <property type="project" value="TreeGrafter"/>
</dbReference>
<keyword evidence="7" id="KW-0539">Nucleus</keyword>
<dbReference type="Pfam" id="PF11969">
    <property type="entry name" value="DcpS_C"/>
    <property type="match status" value="1"/>
</dbReference>
<dbReference type="GO" id="GO:0000012">
    <property type="term" value="P:single strand break repair"/>
    <property type="evidence" value="ECO:0007669"/>
    <property type="project" value="TreeGrafter"/>
</dbReference>
<evidence type="ECO:0000313" key="10">
    <source>
        <dbReference type="EMBL" id="KAE9525918.1"/>
    </source>
</evidence>
<evidence type="ECO:0000256" key="8">
    <source>
        <dbReference type="PROSITE-ProRule" id="PRU00464"/>
    </source>
</evidence>
<dbReference type="InterPro" id="IPR011146">
    <property type="entry name" value="HIT-like"/>
</dbReference>
<accession>A0A6G0T609</accession>
<evidence type="ECO:0000256" key="1">
    <source>
        <dbReference type="ARBA" id="ARBA00004123"/>
    </source>
</evidence>
<keyword evidence="11" id="KW-1185">Reference proteome</keyword>
<keyword evidence="3" id="KW-0227">DNA damage</keyword>
<keyword evidence="6" id="KW-0234">DNA repair</keyword>
<dbReference type="InterPro" id="IPR036265">
    <property type="entry name" value="HIT-like_sf"/>
</dbReference>
<evidence type="ECO:0000259" key="9">
    <source>
        <dbReference type="PROSITE" id="PS51084"/>
    </source>
</evidence>
<dbReference type="InterPro" id="IPR032566">
    <property type="entry name" value="Znf-C2HE"/>
</dbReference>
<dbReference type="OrthoDB" id="3512845at2759"/>
<dbReference type="GO" id="GO:0003725">
    <property type="term" value="F:double-stranded RNA binding"/>
    <property type="evidence" value="ECO:0007669"/>
    <property type="project" value="TreeGrafter"/>
</dbReference>
<dbReference type="Proteomes" id="UP000475862">
    <property type="component" value="Unassembled WGS sequence"/>
</dbReference>
<keyword evidence="5" id="KW-0238">DNA-binding</keyword>
<comment type="subcellular location">
    <subcellularLocation>
        <location evidence="1">Nucleus</location>
    </subcellularLocation>
</comment>
<dbReference type="PANTHER" id="PTHR12486:SF4">
    <property type="entry name" value="APRATAXIN"/>
    <property type="match status" value="1"/>
</dbReference>
<evidence type="ECO:0000256" key="6">
    <source>
        <dbReference type="ARBA" id="ARBA00023204"/>
    </source>
</evidence>